<reference evidence="1" key="1">
    <citation type="submission" date="2021-04" db="EMBL/GenBank/DDBJ databases">
        <title>Dactylosporangium aurantiacum NRRL B-8018 full assembly.</title>
        <authorList>
            <person name="Hartkoorn R.C."/>
            <person name="Beaudoing E."/>
            <person name="Hot D."/>
        </authorList>
    </citation>
    <scope>NUCLEOTIDE SEQUENCE</scope>
    <source>
        <strain evidence="1">NRRL B-8018</strain>
    </source>
</reference>
<proteinExistence type="predicted"/>
<name>A0A9Q9ISA8_9ACTN</name>
<organism evidence="1 2">
    <name type="scientific">Dactylosporangium aurantiacum</name>
    <dbReference type="NCBI Taxonomy" id="35754"/>
    <lineage>
        <taxon>Bacteria</taxon>
        <taxon>Bacillati</taxon>
        <taxon>Actinomycetota</taxon>
        <taxon>Actinomycetes</taxon>
        <taxon>Micromonosporales</taxon>
        <taxon>Micromonosporaceae</taxon>
        <taxon>Dactylosporangium</taxon>
    </lineage>
</organism>
<sequence>MGTSAEAAEPHFSFTPSFIALTDSATPGTTTFYPNGWLPLGAHVVDGATHKTRVYFGFDIGGVPRARLRSAQLRVIDMGATDCSKPRALEGRPVADFTTANSWNRPPASAGSTVTPVAEAPGCEAVINFDLTAGLDKALQRQQRRLYVEIKVPGGKENELAYGRYLDQNNFHLNVELTNTAPRTPTKLTYDGDTDCFAATYYAGTDFTVRADQSDPDAGDALRTEIEYWPLSDPAATTPIQTFQGSGGDGVFGFGTIQIGGLAEAAYGWHARTYDQRAYSAWSAACTFVVDRTVPNTPGVSSTDYPENPPAPTGEVGHPGTFTFTANGSDDVVEFLYGTSPFSLFQRVAADHPGGSATVQWTPRATGVQTLYVASLDRAHLRSPARAYKINVRSYGVNAYPTGQAPDPAGTRAAVVTMHFETQAGNGLTRFAYSIDGGAQQFAPVGADGVTDVQTAPLGFGEHTLTYAGQDSAGTSHYDPITTTFYVLDAPAITSDGVYPIDGTGGGVGVEGVFTVTPYVAADVQDVQYFTTSDSNHRTVTVDADGKARVHWTPTEPGWTYFWFAVRYTDGTVSSWQSFAVTVNG</sequence>
<dbReference type="KEGG" id="daur:Daura_23655"/>
<dbReference type="RefSeq" id="WP_033361553.1">
    <property type="nucleotide sequence ID" value="NZ_CP073767.1"/>
</dbReference>
<evidence type="ECO:0000313" key="1">
    <source>
        <dbReference type="EMBL" id="UWZ58897.1"/>
    </source>
</evidence>
<dbReference type="AlphaFoldDB" id="A0A9Q9ISA8"/>
<evidence type="ECO:0000313" key="2">
    <source>
        <dbReference type="Proteomes" id="UP001058003"/>
    </source>
</evidence>
<dbReference type="EMBL" id="CP073767">
    <property type="protein sequence ID" value="UWZ58897.1"/>
    <property type="molecule type" value="Genomic_DNA"/>
</dbReference>
<accession>A0A9Q9ISA8</accession>
<evidence type="ECO:0008006" key="3">
    <source>
        <dbReference type="Google" id="ProtNLM"/>
    </source>
</evidence>
<keyword evidence="2" id="KW-1185">Reference proteome</keyword>
<protein>
    <recommendedName>
        <fullName evidence="3">DNRLRE domain-containing protein</fullName>
    </recommendedName>
</protein>
<gene>
    <name evidence="1" type="ORF">Daura_23655</name>
</gene>
<dbReference type="Proteomes" id="UP001058003">
    <property type="component" value="Chromosome"/>
</dbReference>
<dbReference type="OrthoDB" id="3439746at2"/>